<dbReference type="AlphaFoldDB" id="A0AAP8MEG8"/>
<feature type="transmembrane region" description="Helical" evidence="6">
    <location>
        <begin position="136"/>
        <end position="158"/>
    </location>
</feature>
<dbReference type="GO" id="GO:0022857">
    <property type="term" value="F:transmembrane transporter activity"/>
    <property type="evidence" value="ECO:0007669"/>
    <property type="project" value="InterPro"/>
</dbReference>
<comment type="subcellular location">
    <subcellularLocation>
        <location evidence="1">Membrane</location>
        <topology evidence="1">Multi-pass membrane protein</topology>
    </subcellularLocation>
</comment>
<dbReference type="EMBL" id="PKUR01000002">
    <property type="protein sequence ID" value="PLW86348.1"/>
    <property type="molecule type" value="Genomic_DNA"/>
</dbReference>
<evidence type="ECO:0000256" key="2">
    <source>
        <dbReference type="ARBA" id="ARBA00022448"/>
    </source>
</evidence>
<gene>
    <name evidence="8" type="ORF">C0029_07935</name>
</gene>
<comment type="caution">
    <text evidence="8">The sequence shown here is derived from an EMBL/GenBank/DDBJ whole genome shotgun (WGS) entry which is preliminary data.</text>
</comment>
<feature type="transmembrane region" description="Helical" evidence="6">
    <location>
        <begin position="272"/>
        <end position="291"/>
    </location>
</feature>
<keyword evidence="4 6" id="KW-1133">Transmembrane helix</keyword>
<dbReference type="InterPro" id="IPR011701">
    <property type="entry name" value="MFS"/>
</dbReference>
<dbReference type="InterPro" id="IPR044770">
    <property type="entry name" value="MFS_spinster-like"/>
</dbReference>
<dbReference type="GO" id="GO:0016020">
    <property type="term" value="C:membrane"/>
    <property type="evidence" value="ECO:0007669"/>
    <property type="project" value="UniProtKB-SubCell"/>
</dbReference>
<dbReference type="Proteomes" id="UP000235162">
    <property type="component" value="Unassembled WGS sequence"/>
</dbReference>
<feature type="transmembrane region" description="Helical" evidence="6">
    <location>
        <begin position="367"/>
        <end position="392"/>
    </location>
</feature>
<sequence length="438" mass="46891">MQRSSFQANYALFVLLLAYILSFVDRNVMAVLIGPIRAEFDISDFEYSLLHGFAFSMFYIALGLPIARWADRGNRKFIITVGVFLWSLMTCLCGMAKSFTTLFLARVGVGVGEAALSPPAYSLLADFFSPEKLPRATAVFTLGITLGGGLAYIIGGAIYQHFETSGAHVPLIGEVSAWQLTFIAVGLPGLLIVALLSLMREPPRSGIDGNKAAEAVSLAEVGAQLGAHSRAYVGLIGSMSLLAVLGYGTMAWYPEFLMRSFEMDRAAAGGQFGTIFLIAGSAGALAGGWSVQPLTKRGYIDAPLRVIMVCALLWLVPATLGPLAQDANLAVLAGWPIVFFLNAYFGVGIAGIQLITPNRMRAQISALMLFSTNLFGLTFGPSAVALLTDFLFGDDLKLRYSLVLLPLIVCPLSAILAARGFKAYRKAVKVVEQNTVTS</sequence>
<dbReference type="PANTHER" id="PTHR23505">
    <property type="entry name" value="SPINSTER"/>
    <property type="match status" value="1"/>
</dbReference>
<evidence type="ECO:0000259" key="7">
    <source>
        <dbReference type="PROSITE" id="PS50850"/>
    </source>
</evidence>
<feature type="domain" description="Major facilitator superfamily (MFS) profile" evidence="7">
    <location>
        <begin position="11"/>
        <end position="425"/>
    </location>
</feature>
<evidence type="ECO:0000313" key="9">
    <source>
        <dbReference type="Proteomes" id="UP000235162"/>
    </source>
</evidence>
<feature type="transmembrane region" description="Helical" evidence="6">
    <location>
        <begin position="178"/>
        <end position="198"/>
    </location>
</feature>
<accession>A0AAP8MEG8</accession>
<feature type="transmembrane region" description="Helical" evidence="6">
    <location>
        <begin position="332"/>
        <end position="355"/>
    </location>
</feature>
<evidence type="ECO:0000256" key="5">
    <source>
        <dbReference type="ARBA" id="ARBA00023136"/>
    </source>
</evidence>
<evidence type="ECO:0000256" key="1">
    <source>
        <dbReference type="ARBA" id="ARBA00004141"/>
    </source>
</evidence>
<evidence type="ECO:0000313" key="8">
    <source>
        <dbReference type="EMBL" id="PLW86348.1"/>
    </source>
</evidence>
<feature type="transmembrane region" description="Helical" evidence="6">
    <location>
        <begin position="49"/>
        <end position="70"/>
    </location>
</feature>
<reference evidence="8 9" key="1">
    <citation type="submission" date="2018-01" db="EMBL/GenBank/DDBJ databases">
        <title>The draft genome sequence of Halioglobus japonicus S1-36.</title>
        <authorList>
            <person name="Du Z.-J."/>
            <person name="Shi M.-J."/>
        </authorList>
    </citation>
    <scope>NUCLEOTIDE SEQUENCE [LARGE SCALE GENOMIC DNA]</scope>
    <source>
        <strain evidence="8 9">S1-36</strain>
    </source>
</reference>
<evidence type="ECO:0000256" key="6">
    <source>
        <dbReference type="SAM" id="Phobius"/>
    </source>
</evidence>
<keyword evidence="5 6" id="KW-0472">Membrane</keyword>
<feature type="transmembrane region" description="Helical" evidence="6">
    <location>
        <begin position="398"/>
        <end position="418"/>
    </location>
</feature>
<keyword evidence="2" id="KW-0813">Transport</keyword>
<protein>
    <submittedName>
        <fullName evidence="8">MFS transporter</fullName>
    </submittedName>
</protein>
<feature type="transmembrane region" description="Helical" evidence="6">
    <location>
        <begin position="103"/>
        <end position="124"/>
    </location>
</feature>
<dbReference type="InterPro" id="IPR020846">
    <property type="entry name" value="MFS_dom"/>
</dbReference>
<organism evidence="8 9">
    <name type="scientific">Halioglobus japonicus</name>
    <dbReference type="NCBI Taxonomy" id="930805"/>
    <lineage>
        <taxon>Bacteria</taxon>
        <taxon>Pseudomonadati</taxon>
        <taxon>Pseudomonadota</taxon>
        <taxon>Gammaproteobacteria</taxon>
        <taxon>Cellvibrionales</taxon>
        <taxon>Halieaceae</taxon>
        <taxon>Halioglobus</taxon>
    </lineage>
</organism>
<dbReference type="Gene3D" id="1.20.1250.20">
    <property type="entry name" value="MFS general substrate transporter like domains"/>
    <property type="match status" value="1"/>
</dbReference>
<keyword evidence="9" id="KW-1185">Reference proteome</keyword>
<dbReference type="InterPro" id="IPR036259">
    <property type="entry name" value="MFS_trans_sf"/>
</dbReference>
<dbReference type="RefSeq" id="WP_084198962.1">
    <property type="nucleotide sequence ID" value="NZ_BMYL01000002.1"/>
</dbReference>
<name>A0AAP8MEG8_9GAMM</name>
<dbReference type="PROSITE" id="PS50850">
    <property type="entry name" value="MFS"/>
    <property type="match status" value="1"/>
</dbReference>
<feature type="transmembrane region" description="Helical" evidence="6">
    <location>
        <begin position="303"/>
        <end position="320"/>
    </location>
</feature>
<feature type="transmembrane region" description="Helical" evidence="6">
    <location>
        <begin position="77"/>
        <end position="97"/>
    </location>
</feature>
<keyword evidence="3 6" id="KW-0812">Transmembrane</keyword>
<evidence type="ECO:0000256" key="3">
    <source>
        <dbReference type="ARBA" id="ARBA00022692"/>
    </source>
</evidence>
<dbReference type="PANTHER" id="PTHR23505:SF79">
    <property type="entry name" value="PROTEIN SPINSTER"/>
    <property type="match status" value="1"/>
</dbReference>
<dbReference type="Pfam" id="PF07690">
    <property type="entry name" value="MFS_1"/>
    <property type="match status" value="1"/>
</dbReference>
<evidence type="ECO:0000256" key="4">
    <source>
        <dbReference type="ARBA" id="ARBA00022989"/>
    </source>
</evidence>
<proteinExistence type="predicted"/>
<dbReference type="SUPFAM" id="SSF103473">
    <property type="entry name" value="MFS general substrate transporter"/>
    <property type="match status" value="1"/>
</dbReference>
<feature type="transmembrane region" description="Helical" evidence="6">
    <location>
        <begin position="232"/>
        <end position="252"/>
    </location>
</feature>